<feature type="compositionally biased region" description="Pro residues" evidence="3">
    <location>
        <begin position="86"/>
        <end position="103"/>
    </location>
</feature>
<feature type="coiled-coil region" evidence="2">
    <location>
        <begin position="271"/>
        <end position="298"/>
    </location>
</feature>
<evidence type="ECO:0000256" key="3">
    <source>
        <dbReference type="SAM" id="MobiDB-lite"/>
    </source>
</evidence>
<feature type="region of interest" description="Disordered" evidence="3">
    <location>
        <begin position="80"/>
        <end position="107"/>
    </location>
</feature>
<dbReference type="Proteomes" id="UP000595140">
    <property type="component" value="Unassembled WGS sequence"/>
</dbReference>
<dbReference type="PANTHER" id="PTHR12161">
    <property type="entry name" value="IST1 FAMILY MEMBER"/>
    <property type="match status" value="1"/>
</dbReference>
<dbReference type="Gene3D" id="1.20.1260.60">
    <property type="entry name" value="Vacuolar protein sorting-associated protein Ist1"/>
    <property type="match status" value="1"/>
</dbReference>
<evidence type="ECO:0000313" key="4">
    <source>
        <dbReference type="EMBL" id="VFQ61803.1"/>
    </source>
</evidence>
<protein>
    <submittedName>
        <fullName evidence="4">Uncharacterized protein</fullName>
    </submittedName>
</protein>
<sequence>MAIGLHILPTTTSRKRAGKKQVGKARPWHDDDGDESEDHNAKSDPVSPPNPGPVGMHRGIPLRSLSTNLPLLLPSKPLRLAHLSKSPPPKQAAMAPPPPPPPKGLKTKKAIGKLKRSIRMVTWYQTLKRKLEGHIQQVVRNVVGKKTIVGGAPSSDKHGLDKAIEEMMKRSSYFQRIEEDVNKHHQEIIELMKAINSFQAKDMSKLLHFHKEVEKHLEKLTDESKVLTRFEDFPFKKLESLREAAALYTKLEETIDTLKNWKAEPPLGEVLDKVERYFNKIKREIETVERNKEEDAKKFRGNNISFDFSIVDRVKEAMVDISSSCMELALKERREGIEKRRRGSVKNTFELTTSRRIINPEFRCMAAIFLNLFGWRKASKCKKMIGRVQCRLKLVKNKRSCIARQLREDLAELLRNGHHPLVLDRVEHLFMDENLVAAYDILDHYCEFIVINLPYIRRHKDCPNEINEAVSTLIYSSARLGDLPELRAIRKLFAGRYGQRFVNVALHLLPGNLVDTQVKDCLSTKCVTEEVKHRLVEEISRSCFQHGPPLLLGYTSEGQKQVSSPRNEKKEMVDEITEFESRSMDPYMQDQRFFVFNSPPSRFLALILFKKSIDGEDDKEEEEEKIESFWSLNEEEDDQREIKCTHKMMMSDKKNERNGPPYVKAANERKPINESVLDRISRSISFPDHVHPKLPDYEEISAKFMALKREIIQNTGRHNTP</sequence>
<proteinExistence type="inferred from homology"/>
<accession>A0A484K7U0</accession>
<dbReference type="AlphaFoldDB" id="A0A484K7U0"/>
<dbReference type="GO" id="GO:0015031">
    <property type="term" value="P:protein transport"/>
    <property type="evidence" value="ECO:0007669"/>
    <property type="project" value="InterPro"/>
</dbReference>
<name>A0A484K7U0_9ASTE</name>
<gene>
    <name evidence="4" type="ORF">CCAM_LOCUS3579</name>
</gene>
<dbReference type="OrthoDB" id="29853at2759"/>
<reference evidence="4 5" key="1">
    <citation type="submission" date="2018-04" db="EMBL/GenBank/DDBJ databases">
        <authorList>
            <person name="Vogel A."/>
        </authorList>
    </citation>
    <scope>NUCLEOTIDE SEQUENCE [LARGE SCALE GENOMIC DNA]</scope>
</reference>
<feature type="compositionally biased region" description="Basic residues" evidence="3">
    <location>
        <begin position="13"/>
        <end position="23"/>
    </location>
</feature>
<dbReference type="EMBL" id="OOIL02000204">
    <property type="protein sequence ID" value="VFQ61803.1"/>
    <property type="molecule type" value="Genomic_DNA"/>
</dbReference>
<dbReference type="PANTHER" id="PTHR12161:SF44">
    <property type="entry name" value="REGULATOR OF VPS4 ACTIVITY IN THE MVB PATHWAY PROTEIN"/>
    <property type="match status" value="1"/>
</dbReference>
<organism evidence="4 5">
    <name type="scientific">Cuscuta campestris</name>
    <dbReference type="NCBI Taxonomy" id="132261"/>
    <lineage>
        <taxon>Eukaryota</taxon>
        <taxon>Viridiplantae</taxon>
        <taxon>Streptophyta</taxon>
        <taxon>Embryophyta</taxon>
        <taxon>Tracheophyta</taxon>
        <taxon>Spermatophyta</taxon>
        <taxon>Magnoliopsida</taxon>
        <taxon>eudicotyledons</taxon>
        <taxon>Gunneridae</taxon>
        <taxon>Pentapetalae</taxon>
        <taxon>asterids</taxon>
        <taxon>lamiids</taxon>
        <taxon>Solanales</taxon>
        <taxon>Convolvulaceae</taxon>
        <taxon>Cuscuteae</taxon>
        <taxon>Cuscuta</taxon>
        <taxon>Cuscuta subgen. Grammica</taxon>
        <taxon>Cuscuta sect. Cleistogrammica</taxon>
    </lineage>
</organism>
<dbReference type="Pfam" id="PF03398">
    <property type="entry name" value="Ist1"/>
    <property type="match status" value="1"/>
</dbReference>
<comment type="similarity">
    <text evidence="1">Belongs to the IST1 family.</text>
</comment>
<dbReference type="FunFam" id="1.20.1260.60:FF:000002">
    <property type="entry name" value="Vacuolar protein sorting-associated protein IST1"/>
    <property type="match status" value="1"/>
</dbReference>
<keyword evidence="2" id="KW-0175">Coiled coil</keyword>
<keyword evidence="5" id="KW-1185">Reference proteome</keyword>
<evidence type="ECO:0000256" key="1">
    <source>
        <dbReference type="ARBA" id="ARBA00005536"/>
    </source>
</evidence>
<evidence type="ECO:0000256" key="2">
    <source>
        <dbReference type="SAM" id="Coils"/>
    </source>
</evidence>
<dbReference type="InterPro" id="IPR042277">
    <property type="entry name" value="IST1-like"/>
</dbReference>
<dbReference type="InterPro" id="IPR005061">
    <property type="entry name" value="Ist1"/>
</dbReference>
<feature type="region of interest" description="Disordered" evidence="3">
    <location>
        <begin position="1"/>
        <end position="61"/>
    </location>
</feature>
<evidence type="ECO:0000313" key="5">
    <source>
        <dbReference type="Proteomes" id="UP000595140"/>
    </source>
</evidence>